<name>A0AA38GAH8_TAXCH</name>
<dbReference type="Pfam" id="PF14226">
    <property type="entry name" value="DIOX_N"/>
    <property type="match status" value="1"/>
</dbReference>
<keyword evidence="2 3" id="KW-0408">Iron</keyword>
<dbReference type="Pfam" id="PF03171">
    <property type="entry name" value="2OG-FeII_Oxy"/>
    <property type="match status" value="1"/>
</dbReference>
<keyword evidence="6" id="KW-1185">Reference proteome</keyword>
<dbReference type="InterPro" id="IPR026992">
    <property type="entry name" value="DIOX_N"/>
</dbReference>
<keyword evidence="3" id="KW-0560">Oxidoreductase</keyword>
<dbReference type="Proteomes" id="UP000824469">
    <property type="component" value="Unassembled WGS sequence"/>
</dbReference>
<evidence type="ECO:0000256" key="1">
    <source>
        <dbReference type="ARBA" id="ARBA00022723"/>
    </source>
</evidence>
<evidence type="ECO:0000256" key="2">
    <source>
        <dbReference type="ARBA" id="ARBA00023004"/>
    </source>
</evidence>
<dbReference type="InterPro" id="IPR005123">
    <property type="entry name" value="Oxoglu/Fe-dep_dioxygenase_dom"/>
</dbReference>
<dbReference type="PANTHER" id="PTHR47990">
    <property type="entry name" value="2-OXOGLUTARATE (2OG) AND FE(II)-DEPENDENT OXYGENASE SUPERFAMILY PROTEIN-RELATED"/>
    <property type="match status" value="1"/>
</dbReference>
<dbReference type="InterPro" id="IPR050231">
    <property type="entry name" value="Iron_ascorbate_oxido_reductase"/>
</dbReference>
<dbReference type="Gene3D" id="2.60.120.330">
    <property type="entry name" value="B-lactam Antibiotic, Isopenicillin N Synthase, Chain"/>
    <property type="match status" value="1"/>
</dbReference>
<dbReference type="AlphaFoldDB" id="A0AA38GAH8"/>
<sequence length="334" mass="37686">MPSLVSAVPSEECESELQVPVIDLSSLKKGNDEAEATLAKVNKACQEWGCFLVVNHGIDKEIVADMDSATRETFKVSKENKEKIQGEFAYIPSMPALPFLEILPVNGAPDPRAIQKFAEQMWPQGNSKICKIIEKYSAGIEELTREITQVIMKSFGVSKYYEESQHWGLLRMNYCDVPPQARGGLGPHTDHNLITVMYQDNSGGLELKTKLGGKWVDLKPLPDSFVVFTGDSLKAWSNGFIHSGIHRVVMSNKSPRVSLPYFFFFRDDAVVEAPPEFVDDHHPRLYTPFRYGDYKAYCKQIKSARCEHKEFFERESDEAFLENFLGTSTGRGNL</sequence>
<evidence type="ECO:0000313" key="5">
    <source>
        <dbReference type="EMBL" id="KAH9318165.1"/>
    </source>
</evidence>
<evidence type="ECO:0000256" key="3">
    <source>
        <dbReference type="RuleBase" id="RU003682"/>
    </source>
</evidence>
<comment type="caution">
    <text evidence="5">The sequence shown here is derived from an EMBL/GenBank/DDBJ whole genome shotgun (WGS) entry which is preliminary data.</text>
</comment>
<accession>A0AA38GAH8</accession>
<comment type="similarity">
    <text evidence="3">Belongs to the iron/ascorbate-dependent oxidoreductase family.</text>
</comment>
<dbReference type="PROSITE" id="PS51471">
    <property type="entry name" value="FE2OG_OXY"/>
    <property type="match status" value="1"/>
</dbReference>
<dbReference type="InterPro" id="IPR044861">
    <property type="entry name" value="IPNS-like_FE2OG_OXY"/>
</dbReference>
<gene>
    <name evidence="5" type="ORF">KI387_019934</name>
</gene>
<dbReference type="GO" id="GO:0016491">
    <property type="term" value="F:oxidoreductase activity"/>
    <property type="evidence" value="ECO:0007669"/>
    <property type="project" value="UniProtKB-KW"/>
</dbReference>
<proteinExistence type="inferred from homology"/>
<feature type="domain" description="Fe2OG dioxygenase" evidence="4">
    <location>
        <begin position="166"/>
        <end position="267"/>
    </location>
</feature>
<dbReference type="EMBL" id="JAHRHJ020000004">
    <property type="protein sequence ID" value="KAH9318165.1"/>
    <property type="molecule type" value="Genomic_DNA"/>
</dbReference>
<evidence type="ECO:0000259" key="4">
    <source>
        <dbReference type="PROSITE" id="PS51471"/>
    </source>
</evidence>
<keyword evidence="1 3" id="KW-0479">Metal-binding</keyword>
<dbReference type="InterPro" id="IPR027443">
    <property type="entry name" value="IPNS-like_sf"/>
</dbReference>
<protein>
    <recommendedName>
        <fullName evidence="4">Fe2OG dioxygenase domain-containing protein</fullName>
    </recommendedName>
</protein>
<evidence type="ECO:0000313" key="6">
    <source>
        <dbReference type="Proteomes" id="UP000824469"/>
    </source>
</evidence>
<dbReference type="OMA" id="EITQVIM"/>
<reference evidence="5 6" key="1">
    <citation type="journal article" date="2021" name="Nat. Plants">
        <title>The Taxus genome provides insights into paclitaxel biosynthesis.</title>
        <authorList>
            <person name="Xiong X."/>
            <person name="Gou J."/>
            <person name="Liao Q."/>
            <person name="Li Y."/>
            <person name="Zhou Q."/>
            <person name="Bi G."/>
            <person name="Li C."/>
            <person name="Du R."/>
            <person name="Wang X."/>
            <person name="Sun T."/>
            <person name="Guo L."/>
            <person name="Liang H."/>
            <person name="Lu P."/>
            <person name="Wu Y."/>
            <person name="Zhang Z."/>
            <person name="Ro D.K."/>
            <person name="Shang Y."/>
            <person name="Huang S."/>
            <person name="Yan J."/>
        </authorList>
    </citation>
    <scope>NUCLEOTIDE SEQUENCE [LARGE SCALE GENOMIC DNA]</scope>
    <source>
        <strain evidence="5">Ta-2019</strain>
    </source>
</reference>
<dbReference type="GO" id="GO:0046872">
    <property type="term" value="F:metal ion binding"/>
    <property type="evidence" value="ECO:0007669"/>
    <property type="project" value="UniProtKB-KW"/>
</dbReference>
<organism evidence="5 6">
    <name type="scientific">Taxus chinensis</name>
    <name type="common">Chinese yew</name>
    <name type="synonym">Taxus wallichiana var. chinensis</name>
    <dbReference type="NCBI Taxonomy" id="29808"/>
    <lineage>
        <taxon>Eukaryota</taxon>
        <taxon>Viridiplantae</taxon>
        <taxon>Streptophyta</taxon>
        <taxon>Embryophyta</taxon>
        <taxon>Tracheophyta</taxon>
        <taxon>Spermatophyta</taxon>
        <taxon>Pinopsida</taxon>
        <taxon>Pinidae</taxon>
        <taxon>Conifers II</taxon>
        <taxon>Cupressales</taxon>
        <taxon>Taxaceae</taxon>
        <taxon>Taxus</taxon>
    </lineage>
</organism>
<dbReference type="SUPFAM" id="SSF51197">
    <property type="entry name" value="Clavaminate synthase-like"/>
    <property type="match status" value="1"/>
</dbReference>